<dbReference type="Proteomes" id="UP001519287">
    <property type="component" value="Unassembled WGS sequence"/>
</dbReference>
<evidence type="ECO:0000256" key="3">
    <source>
        <dbReference type="ARBA" id="ARBA00022448"/>
    </source>
</evidence>
<comment type="subcellular location">
    <subcellularLocation>
        <location evidence="1">Cell envelope</location>
    </subcellularLocation>
</comment>
<evidence type="ECO:0000313" key="7">
    <source>
        <dbReference type="Proteomes" id="UP001519287"/>
    </source>
</evidence>
<dbReference type="PROSITE" id="PS50983">
    <property type="entry name" value="FE_B12_PBP"/>
    <property type="match status" value="1"/>
</dbReference>
<keyword evidence="4" id="KW-0732">Signal</keyword>
<comment type="caution">
    <text evidence="6">The sequence shown here is derived from an EMBL/GenBank/DDBJ whole genome shotgun (WGS) entry which is preliminary data.</text>
</comment>
<dbReference type="Gene3D" id="3.40.50.1980">
    <property type="entry name" value="Nitrogenase molybdenum iron protein domain"/>
    <property type="match status" value="1"/>
</dbReference>
<evidence type="ECO:0000259" key="5">
    <source>
        <dbReference type="PROSITE" id="PS50983"/>
    </source>
</evidence>
<name>A0ABS4J3J4_9BACL</name>
<evidence type="ECO:0000256" key="2">
    <source>
        <dbReference type="ARBA" id="ARBA00008814"/>
    </source>
</evidence>
<keyword evidence="3" id="KW-0813">Transport</keyword>
<comment type="similarity">
    <text evidence="2">Belongs to the bacterial solute-binding protein 8 family.</text>
</comment>
<accession>A0ABS4J3J4</accession>
<sequence>MKELTLFLGETLGKNNEAEQWLAEFDEEAKAAREQLQGVIKPEDTFALMGVFVVDKSLYIYGDGGYRGGEAIYQHLQLTPPDKQKQEMIGKVSFKQISYEVVGHYAGDYIFLDQGEMISEVWGNNEGVWSRLTQ</sequence>
<dbReference type="RefSeq" id="WP_245375922.1">
    <property type="nucleotide sequence ID" value="NZ_JAGGLB010000025.1"/>
</dbReference>
<dbReference type="PANTHER" id="PTHR30532">
    <property type="entry name" value="IRON III DICITRATE-BINDING PERIPLASMIC PROTEIN"/>
    <property type="match status" value="1"/>
</dbReference>
<gene>
    <name evidence="6" type="ORF">J2Z66_006048</name>
</gene>
<dbReference type="Pfam" id="PF01497">
    <property type="entry name" value="Peripla_BP_2"/>
    <property type="match status" value="1"/>
</dbReference>
<dbReference type="PANTHER" id="PTHR30532:SF26">
    <property type="entry name" value="IRON(3+)-HYDROXAMATE-BINDING PROTEIN FHUD"/>
    <property type="match status" value="1"/>
</dbReference>
<evidence type="ECO:0000256" key="1">
    <source>
        <dbReference type="ARBA" id="ARBA00004196"/>
    </source>
</evidence>
<reference evidence="6 7" key="1">
    <citation type="submission" date="2021-03" db="EMBL/GenBank/DDBJ databases">
        <title>Genomic Encyclopedia of Type Strains, Phase IV (KMG-IV): sequencing the most valuable type-strain genomes for metagenomic binning, comparative biology and taxonomic classification.</title>
        <authorList>
            <person name="Goeker M."/>
        </authorList>
    </citation>
    <scope>NUCLEOTIDE SEQUENCE [LARGE SCALE GENOMIC DNA]</scope>
    <source>
        <strain evidence="6 7">DSM 26048</strain>
    </source>
</reference>
<evidence type="ECO:0000256" key="4">
    <source>
        <dbReference type="ARBA" id="ARBA00022729"/>
    </source>
</evidence>
<dbReference type="InterPro" id="IPR051313">
    <property type="entry name" value="Bact_iron-sidero_bind"/>
</dbReference>
<proteinExistence type="inferred from homology"/>
<dbReference type="InterPro" id="IPR002491">
    <property type="entry name" value="ABC_transptr_periplasmic_BD"/>
</dbReference>
<dbReference type="EMBL" id="JAGGLB010000025">
    <property type="protein sequence ID" value="MBP1994412.1"/>
    <property type="molecule type" value="Genomic_DNA"/>
</dbReference>
<feature type="domain" description="Fe/B12 periplasmic-binding" evidence="5">
    <location>
        <begin position="1"/>
        <end position="134"/>
    </location>
</feature>
<keyword evidence="7" id="KW-1185">Reference proteome</keyword>
<dbReference type="SUPFAM" id="SSF53807">
    <property type="entry name" value="Helical backbone' metal receptor"/>
    <property type="match status" value="1"/>
</dbReference>
<evidence type="ECO:0000313" key="6">
    <source>
        <dbReference type="EMBL" id="MBP1994412.1"/>
    </source>
</evidence>
<protein>
    <submittedName>
        <fullName evidence="6">ABC-type Fe3+-hydroxamate transport system substrate-binding protein</fullName>
    </submittedName>
</protein>
<organism evidence="6 7">
    <name type="scientific">Paenibacillus eucommiae</name>
    <dbReference type="NCBI Taxonomy" id="1355755"/>
    <lineage>
        <taxon>Bacteria</taxon>
        <taxon>Bacillati</taxon>
        <taxon>Bacillota</taxon>
        <taxon>Bacilli</taxon>
        <taxon>Bacillales</taxon>
        <taxon>Paenibacillaceae</taxon>
        <taxon>Paenibacillus</taxon>
    </lineage>
</organism>